<dbReference type="GO" id="GO:0005794">
    <property type="term" value="C:Golgi apparatus"/>
    <property type="evidence" value="ECO:0007669"/>
    <property type="project" value="TreeGrafter"/>
</dbReference>
<evidence type="ECO:0000313" key="9">
    <source>
        <dbReference type="Proteomes" id="UP000265120"/>
    </source>
</evidence>
<keyword evidence="2" id="KW-0677">Repeat</keyword>
<dbReference type="GeneTree" id="ENSGT01030000234563"/>
<keyword evidence="6" id="KW-0812">Transmembrane</keyword>
<keyword evidence="4" id="KW-0325">Glycoprotein</keyword>
<dbReference type="SUPFAM" id="SSF110296">
    <property type="entry name" value="Oligoxyloglucan reducing end-specific cellobiohydrolase"/>
    <property type="match status" value="1"/>
</dbReference>
<evidence type="ECO:0000256" key="1">
    <source>
        <dbReference type="ARBA" id="ARBA00004370"/>
    </source>
</evidence>
<dbReference type="SMART" id="SM00602">
    <property type="entry name" value="VPS10"/>
    <property type="match status" value="1"/>
</dbReference>
<dbReference type="InterPro" id="IPR006581">
    <property type="entry name" value="VPS10"/>
</dbReference>
<dbReference type="Ensembl" id="ENSCSET00000007338.1">
    <property type="protein sequence ID" value="ENSCSEP00000007260.1"/>
    <property type="gene ID" value="ENSCSEG00000004676.1"/>
</dbReference>
<dbReference type="OMA" id="DCNEGDY"/>
<keyword evidence="3 6" id="KW-0472">Membrane</keyword>
<accession>A0A3P8V4E5</accession>
<organism evidence="8 9">
    <name type="scientific">Cynoglossus semilaevis</name>
    <name type="common">Tongue sole</name>
    <dbReference type="NCBI Taxonomy" id="244447"/>
    <lineage>
        <taxon>Eukaryota</taxon>
        <taxon>Metazoa</taxon>
        <taxon>Chordata</taxon>
        <taxon>Craniata</taxon>
        <taxon>Vertebrata</taxon>
        <taxon>Euteleostomi</taxon>
        <taxon>Actinopterygii</taxon>
        <taxon>Neopterygii</taxon>
        <taxon>Teleostei</taxon>
        <taxon>Neoteleostei</taxon>
        <taxon>Acanthomorphata</taxon>
        <taxon>Carangaria</taxon>
        <taxon>Pleuronectiformes</taxon>
        <taxon>Pleuronectoidei</taxon>
        <taxon>Cynoglossidae</taxon>
        <taxon>Cynoglossinae</taxon>
        <taxon>Cynoglossus</taxon>
    </lineage>
</organism>
<dbReference type="AlphaFoldDB" id="A0A3P8V4E5"/>
<dbReference type="PANTHER" id="PTHR12106:SF41">
    <property type="entry name" value="SORTILIN"/>
    <property type="match status" value="1"/>
</dbReference>
<reference evidence="8" key="3">
    <citation type="submission" date="2025-09" db="UniProtKB">
        <authorList>
            <consortium name="Ensembl"/>
        </authorList>
    </citation>
    <scope>IDENTIFICATION</scope>
</reference>
<dbReference type="GeneID" id="103386091"/>
<feature type="transmembrane region" description="Helical" evidence="6">
    <location>
        <begin position="25"/>
        <end position="44"/>
    </location>
</feature>
<evidence type="ECO:0000256" key="3">
    <source>
        <dbReference type="ARBA" id="ARBA00023136"/>
    </source>
</evidence>
<dbReference type="GO" id="GO:0006897">
    <property type="term" value="P:endocytosis"/>
    <property type="evidence" value="ECO:0007669"/>
    <property type="project" value="TreeGrafter"/>
</dbReference>
<dbReference type="RefSeq" id="XP_008318421.1">
    <property type="nucleotide sequence ID" value="XM_008320199.3"/>
</dbReference>
<evidence type="ECO:0000313" key="8">
    <source>
        <dbReference type="Ensembl" id="ENSCSEP00000007260.1"/>
    </source>
</evidence>
<dbReference type="Pfam" id="PF15902">
    <property type="entry name" value="Sortilin-Vps10"/>
    <property type="match status" value="1"/>
</dbReference>
<dbReference type="Gene3D" id="2.130.10.10">
    <property type="entry name" value="YVTN repeat-like/Quinoprotein amine dehydrogenase"/>
    <property type="match status" value="2"/>
</dbReference>
<dbReference type="InterPro" id="IPR050310">
    <property type="entry name" value="VPS10-sortilin"/>
</dbReference>
<dbReference type="PANTHER" id="PTHR12106">
    <property type="entry name" value="SORTILIN RELATED"/>
    <property type="match status" value="1"/>
</dbReference>
<dbReference type="GO" id="GO:0016050">
    <property type="term" value="P:vesicle organization"/>
    <property type="evidence" value="ECO:0007669"/>
    <property type="project" value="TreeGrafter"/>
</dbReference>
<feature type="region of interest" description="Disordered" evidence="5">
    <location>
        <begin position="71"/>
        <end position="95"/>
    </location>
</feature>
<sequence length="831" mass="91903">MHSLSGGGHVEPSFSSLGLVVKLKLGIFFASMISVSCFLALGLLSSTATGSGLPPAGIPGSIQRNLVEPRRSEPLKRSTGVNEQTCTAPPGAESNLRSNTHSFTFTLGSVSPLWLSWVGEGSGVLLVLTTFQVPLFMMRFGQSNLYRSEDYGKTFKDVSHLINHTFVHSEFGIASSPDNSGKVILVGEVSEIGGARLFRSQDFGLTFVPTDLPFEPLFQIQYNPGDCNTLLSLSITSDLWLSEDFGATWRKIHDSACMVRWGPKNSIYITTNYNGSCNDKGMLALRKTTDYGQTFKTIATRVYSFILGGKFLIASIMTGKGTQRVIHVSVDGGEVWNMAQLPIIDPEQFYSVLEADQDLIFIHVDDPGDSGVGTIYVSDDRGIVFSKSLERNIYTTTGGDTDFTTVKSLRGVYMTTVLTEDGTMETMITFDQGGRWQTLHGPKNSHCDSGTSTNRPITCRLHIHASYSTTLKMNVPSLPYSQPNAVGLILAHGSVGDGESALSPNVYVSDDGGYSWFLALTGPHHYEILDSGALLLAVEHTNSPVNQIKFSTNEGQCWNIYNFTNDPLYFGAIVSEPGFRSMNVSLWGYRNRKKIVITIDFRMLLTRDCTEKDYVQWMAHSTDPNGLQDGCVLGYKETFLRLRKDSVCWNGRDYAVAKKLAPCTCTMDDYHCDFGYYRRENSSECVEQEEMIGRPLEFCLNGTAEQLQTSGYRKIPGDQCEGGFQPTRKEIELKRICTSNLLHQNSPSETSSPNAAIIVMIVIVILLMSGVAGVWLVKKYVCGGRFLVHRYSVMREHIEANKIEEVDDVDTQNVETGKAQYNEDSDQDLLE</sequence>
<reference evidence="8" key="2">
    <citation type="submission" date="2025-08" db="UniProtKB">
        <authorList>
            <consortium name="Ensembl"/>
        </authorList>
    </citation>
    <scope>IDENTIFICATION</scope>
</reference>
<dbReference type="InterPro" id="IPR031777">
    <property type="entry name" value="Sortilin_C"/>
</dbReference>
<dbReference type="OrthoDB" id="443634at2759"/>
<keyword evidence="6" id="KW-1133">Transmembrane helix</keyword>
<protein>
    <submittedName>
        <fullName evidence="8">Sortilin 1a</fullName>
    </submittedName>
</protein>
<evidence type="ECO:0000256" key="4">
    <source>
        <dbReference type="ARBA" id="ARBA00023180"/>
    </source>
</evidence>
<reference evidence="8 9" key="1">
    <citation type="journal article" date="2014" name="Nat. Genet.">
        <title>Whole-genome sequence of a flatfish provides insights into ZW sex chromosome evolution and adaptation to a benthic lifestyle.</title>
        <authorList>
            <person name="Chen S."/>
            <person name="Zhang G."/>
            <person name="Shao C."/>
            <person name="Huang Q."/>
            <person name="Liu G."/>
            <person name="Zhang P."/>
            <person name="Song W."/>
            <person name="An N."/>
            <person name="Chalopin D."/>
            <person name="Volff J.N."/>
            <person name="Hong Y."/>
            <person name="Li Q."/>
            <person name="Sha Z."/>
            <person name="Zhou H."/>
            <person name="Xie M."/>
            <person name="Yu Q."/>
            <person name="Liu Y."/>
            <person name="Xiang H."/>
            <person name="Wang N."/>
            <person name="Wu K."/>
            <person name="Yang C."/>
            <person name="Zhou Q."/>
            <person name="Liao X."/>
            <person name="Yang L."/>
            <person name="Hu Q."/>
            <person name="Zhang J."/>
            <person name="Meng L."/>
            <person name="Jin L."/>
            <person name="Tian Y."/>
            <person name="Lian J."/>
            <person name="Yang J."/>
            <person name="Miao G."/>
            <person name="Liu S."/>
            <person name="Liang Z."/>
            <person name="Yan F."/>
            <person name="Li Y."/>
            <person name="Sun B."/>
            <person name="Zhang H."/>
            <person name="Zhang J."/>
            <person name="Zhu Y."/>
            <person name="Du M."/>
            <person name="Zhao Y."/>
            <person name="Schartl M."/>
            <person name="Tang Q."/>
            <person name="Wang J."/>
        </authorList>
    </citation>
    <scope>NUCLEOTIDE SEQUENCE</scope>
</reference>
<proteinExistence type="predicted"/>
<keyword evidence="9" id="KW-1185">Reference proteome</keyword>
<evidence type="ECO:0000256" key="2">
    <source>
        <dbReference type="ARBA" id="ARBA00022737"/>
    </source>
</evidence>
<dbReference type="KEGG" id="csem:103386091"/>
<evidence type="ECO:0000256" key="6">
    <source>
        <dbReference type="SAM" id="Phobius"/>
    </source>
</evidence>
<dbReference type="Pfam" id="PF15901">
    <property type="entry name" value="Sortilin_C"/>
    <property type="match status" value="1"/>
</dbReference>
<dbReference type="Gene3D" id="2.10.70.80">
    <property type="match status" value="1"/>
</dbReference>
<dbReference type="InterPro" id="IPR031778">
    <property type="entry name" value="Sortilin_N"/>
</dbReference>
<comment type="subcellular location">
    <subcellularLocation>
        <location evidence="1">Membrane</location>
    </subcellularLocation>
</comment>
<feature type="region of interest" description="Disordered" evidence="5">
    <location>
        <begin position="809"/>
        <end position="831"/>
    </location>
</feature>
<dbReference type="Gene3D" id="3.30.60.270">
    <property type="match status" value="1"/>
</dbReference>
<dbReference type="Proteomes" id="UP000265120">
    <property type="component" value="Chromosome 11"/>
</dbReference>
<evidence type="ECO:0000259" key="7">
    <source>
        <dbReference type="SMART" id="SM00602"/>
    </source>
</evidence>
<dbReference type="GO" id="GO:0005829">
    <property type="term" value="C:cytosol"/>
    <property type="evidence" value="ECO:0007669"/>
    <property type="project" value="GOC"/>
</dbReference>
<feature type="domain" description="VPS10" evidence="7">
    <location>
        <begin position="134"/>
        <end position="742"/>
    </location>
</feature>
<dbReference type="GO" id="GO:0006895">
    <property type="term" value="P:Golgi to endosome transport"/>
    <property type="evidence" value="ECO:0007669"/>
    <property type="project" value="TreeGrafter"/>
</dbReference>
<feature type="transmembrane region" description="Helical" evidence="6">
    <location>
        <begin position="755"/>
        <end position="777"/>
    </location>
</feature>
<dbReference type="CDD" id="cd15482">
    <property type="entry name" value="Sialidase_non-viral"/>
    <property type="match status" value="1"/>
</dbReference>
<dbReference type="GO" id="GO:0016020">
    <property type="term" value="C:membrane"/>
    <property type="evidence" value="ECO:0007669"/>
    <property type="project" value="UniProtKB-SubCell"/>
</dbReference>
<name>A0A3P8V4E5_CYNSE</name>
<dbReference type="InterPro" id="IPR015943">
    <property type="entry name" value="WD40/YVTN_repeat-like_dom_sf"/>
</dbReference>
<evidence type="ECO:0000256" key="5">
    <source>
        <dbReference type="SAM" id="MobiDB-lite"/>
    </source>
</evidence>